<dbReference type="PANTHER" id="PTHR10344:SF4">
    <property type="entry name" value="UMP-CMP KINASE 2, MITOCHONDRIAL"/>
    <property type="match status" value="1"/>
</dbReference>
<evidence type="ECO:0000256" key="7">
    <source>
        <dbReference type="ARBA" id="ARBA00022777"/>
    </source>
</evidence>
<dbReference type="GO" id="GO:0006233">
    <property type="term" value="P:dTDP biosynthetic process"/>
    <property type="evidence" value="ECO:0007669"/>
    <property type="project" value="InterPro"/>
</dbReference>
<dbReference type="AlphaFoldDB" id="A0A7C6EHN2"/>
<dbReference type="InterPro" id="IPR018095">
    <property type="entry name" value="Thymidylate_kin_CS"/>
</dbReference>
<proteinExistence type="inferred from homology"/>
<feature type="domain" description="Thymidylate kinase-like" evidence="12">
    <location>
        <begin position="9"/>
        <end position="194"/>
    </location>
</feature>
<dbReference type="EC" id="2.7.4.9" evidence="2 11"/>
<evidence type="ECO:0000256" key="5">
    <source>
        <dbReference type="ARBA" id="ARBA00022727"/>
    </source>
</evidence>
<dbReference type="InterPro" id="IPR039430">
    <property type="entry name" value="Thymidylate_kin-like_dom"/>
</dbReference>
<feature type="binding site" evidence="11">
    <location>
        <begin position="11"/>
        <end position="18"/>
    </location>
    <ligand>
        <name>ATP</name>
        <dbReference type="ChEBI" id="CHEBI:30616"/>
    </ligand>
</feature>
<evidence type="ECO:0000256" key="2">
    <source>
        <dbReference type="ARBA" id="ARBA00012980"/>
    </source>
</evidence>
<evidence type="ECO:0000256" key="9">
    <source>
        <dbReference type="ARBA" id="ARBA00048743"/>
    </source>
</evidence>
<name>A0A7C6EHN2_UNCW3</name>
<gene>
    <name evidence="11 13" type="primary">tmk</name>
    <name evidence="13" type="ORF">ENV70_07250</name>
</gene>
<comment type="similarity">
    <text evidence="1 11">Belongs to the thymidylate kinase family.</text>
</comment>
<keyword evidence="4 11" id="KW-0808">Transferase</keyword>
<keyword evidence="7 11" id="KW-0418">Kinase</keyword>
<accession>A0A7C6EHN2</accession>
<reference evidence="13" key="1">
    <citation type="journal article" date="2020" name="mSystems">
        <title>Genome- and Community-Level Interaction Insights into Carbon Utilization and Element Cycling Functions of Hydrothermarchaeota in Hydrothermal Sediment.</title>
        <authorList>
            <person name="Zhou Z."/>
            <person name="Liu Y."/>
            <person name="Xu W."/>
            <person name="Pan J."/>
            <person name="Luo Z.H."/>
            <person name="Li M."/>
        </authorList>
    </citation>
    <scope>NUCLEOTIDE SEQUENCE [LARGE SCALE GENOMIC DNA]</scope>
    <source>
        <strain evidence="13">SpSt-783</strain>
    </source>
</reference>
<dbReference type="GO" id="GO:0006227">
    <property type="term" value="P:dUDP biosynthetic process"/>
    <property type="evidence" value="ECO:0007669"/>
    <property type="project" value="TreeGrafter"/>
</dbReference>
<organism evidence="13">
    <name type="scientific">candidate division WOR-3 bacterium</name>
    <dbReference type="NCBI Taxonomy" id="2052148"/>
    <lineage>
        <taxon>Bacteria</taxon>
        <taxon>Bacteria division WOR-3</taxon>
    </lineage>
</organism>
<dbReference type="InterPro" id="IPR027417">
    <property type="entry name" value="P-loop_NTPase"/>
</dbReference>
<dbReference type="FunFam" id="3.40.50.300:FF:000225">
    <property type="entry name" value="Thymidylate kinase"/>
    <property type="match status" value="1"/>
</dbReference>
<dbReference type="PROSITE" id="PS01331">
    <property type="entry name" value="THYMIDYLATE_KINASE"/>
    <property type="match status" value="1"/>
</dbReference>
<dbReference type="CDD" id="cd01672">
    <property type="entry name" value="TMPK"/>
    <property type="match status" value="1"/>
</dbReference>
<dbReference type="GO" id="GO:0005524">
    <property type="term" value="F:ATP binding"/>
    <property type="evidence" value="ECO:0007669"/>
    <property type="project" value="UniProtKB-UniRule"/>
</dbReference>
<dbReference type="SUPFAM" id="SSF52540">
    <property type="entry name" value="P-loop containing nucleoside triphosphate hydrolases"/>
    <property type="match status" value="1"/>
</dbReference>
<evidence type="ECO:0000313" key="13">
    <source>
        <dbReference type="EMBL" id="HHS63384.1"/>
    </source>
</evidence>
<evidence type="ECO:0000256" key="6">
    <source>
        <dbReference type="ARBA" id="ARBA00022741"/>
    </source>
</evidence>
<comment type="catalytic activity">
    <reaction evidence="9 11">
        <text>dTMP + ATP = dTDP + ADP</text>
        <dbReference type="Rhea" id="RHEA:13517"/>
        <dbReference type="ChEBI" id="CHEBI:30616"/>
        <dbReference type="ChEBI" id="CHEBI:58369"/>
        <dbReference type="ChEBI" id="CHEBI:63528"/>
        <dbReference type="ChEBI" id="CHEBI:456216"/>
        <dbReference type="EC" id="2.7.4.9"/>
    </reaction>
</comment>
<evidence type="ECO:0000256" key="8">
    <source>
        <dbReference type="ARBA" id="ARBA00022840"/>
    </source>
</evidence>
<comment type="function">
    <text evidence="10 11">Phosphorylation of dTMP to form dTDP in both de novo and salvage pathways of dTTP synthesis.</text>
</comment>
<dbReference type="GO" id="GO:0006235">
    <property type="term" value="P:dTTP biosynthetic process"/>
    <property type="evidence" value="ECO:0007669"/>
    <property type="project" value="UniProtKB-UniRule"/>
</dbReference>
<keyword evidence="8 11" id="KW-0067">ATP-binding</keyword>
<dbReference type="GO" id="GO:0005829">
    <property type="term" value="C:cytosol"/>
    <property type="evidence" value="ECO:0007669"/>
    <property type="project" value="TreeGrafter"/>
</dbReference>
<keyword evidence="5 11" id="KW-0545">Nucleotide biosynthesis</keyword>
<dbReference type="InterPro" id="IPR018094">
    <property type="entry name" value="Thymidylate_kinase"/>
</dbReference>
<comment type="caution">
    <text evidence="13">The sequence shown here is derived from an EMBL/GenBank/DDBJ whole genome shotgun (WGS) entry which is preliminary data.</text>
</comment>
<evidence type="ECO:0000256" key="11">
    <source>
        <dbReference type="HAMAP-Rule" id="MF_00165"/>
    </source>
</evidence>
<dbReference type="PANTHER" id="PTHR10344">
    <property type="entry name" value="THYMIDYLATE KINASE"/>
    <property type="match status" value="1"/>
</dbReference>
<evidence type="ECO:0000259" key="12">
    <source>
        <dbReference type="Pfam" id="PF02223"/>
    </source>
</evidence>
<evidence type="ECO:0000256" key="3">
    <source>
        <dbReference type="ARBA" id="ARBA00017144"/>
    </source>
</evidence>
<keyword evidence="6 11" id="KW-0547">Nucleotide-binding</keyword>
<evidence type="ECO:0000256" key="4">
    <source>
        <dbReference type="ARBA" id="ARBA00022679"/>
    </source>
</evidence>
<dbReference type="Gene3D" id="3.40.50.300">
    <property type="entry name" value="P-loop containing nucleotide triphosphate hydrolases"/>
    <property type="match status" value="1"/>
</dbReference>
<dbReference type="NCBIfam" id="TIGR00041">
    <property type="entry name" value="DTMP_kinase"/>
    <property type="match status" value="1"/>
</dbReference>
<dbReference type="GO" id="GO:0004798">
    <property type="term" value="F:dTMP kinase activity"/>
    <property type="evidence" value="ECO:0007669"/>
    <property type="project" value="UniProtKB-UniRule"/>
</dbReference>
<dbReference type="EMBL" id="DTHJ01000145">
    <property type="protein sequence ID" value="HHS63384.1"/>
    <property type="molecule type" value="Genomic_DNA"/>
</dbReference>
<evidence type="ECO:0000256" key="10">
    <source>
        <dbReference type="ARBA" id="ARBA00057735"/>
    </source>
</evidence>
<protein>
    <recommendedName>
        <fullName evidence="3 11">Thymidylate kinase</fullName>
        <ecNumber evidence="2 11">2.7.4.9</ecNumber>
    </recommendedName>
    <alternativeName>
        <fullName evidence="11">dTMP kinase</fullName>
    </alternativeName>
</protein>
<evidence type="ECO:0000256" key="1">
    <source>
        <dbReference type="ARBA" id="ARBA00009776"/>
    </source>
</evidence>
<sequence>MNRGLFITFEGVEGSGKTTQARALAEWFEQNGFPCILVRDPGTTITGEKIREILLNSENPIHPKCEVFLFLAARSQLVYEKILPALMEKKIVISDRFADSTYAYQTFARRLPERLIAIFNRFASAGLKPDLTFLVDVEIPVGQARGKCVDRMEKESTSYHNEVRNGYLKLAHRSKKRIKILDGKKPVDELKKEVIGYVKNLLIRKGYRI</sequence>
<dbReference type="HAMAP" id="MF_00165">
    <property type="entry name" value="Thymidylate_kinase"/>
    <property type="match status" value="1"/>
</dbReference>
<dbReference type="Pfam" id="PF02223">
    <property type="entry name" value="Thymidylate_kin"/>
    <property type="match status" value="1"/>
</dbReference>